<dbReference type="Pfam" id="PF00905">
    <property type="entry name" value="Transpeptidase"/>
    <property type="match status" value="1"/>
</dbReference>
<dbReference type="InterPro" id="IPR012338">
    <property type="entry name" value="Beta-lactam/transpept-like"/>
</dbReference>
<keyword evidence="5" id="KW-0121">Carboxypeptidase</keyword>
<dbReference type="InterPro" id="IPR001460">
    <property type="entry name" value="PCN-bd_Tpept"/>
</dbReference>
<dbReference type="Gene3D" id="3.30.1390.30">
    <property type="entry name" value="Penicillin-binding protein 2a, domain 3"/>
    <property type="match status" value="1"/>
</dbReference>
<evidence type="ECO:0000256" key="13">
    <source>
        <dbReference type="ARBA" id="ARBA00023316"/>
    </source>
</evidence>
<dbReference type="GO" id="GO:0008360">
    <property type="term" value="P:regulation of cell shape"/>
    <property type="evidence" value="ECO:0007669"/>
    <property type="project" value="UniProtKB-KW"/>
</dbReference>
<evidence type="ECO:0000256" key="5">
    <source>
        <dbReference type="ARBA" id="ARBA00022645"/>
    </source>
</evidence>
<dbReference type="Pfam" id="PF03717">
    <property type="entry name" value="PBP_dimer"/>
    <property type="match status" value="1"/>
</dbReference>
<keyword evidence="17" id="KW-1185">Reference proteome</keyword>
<evidence type="ECO:0000256" key="7">
    <source>
        <dbReference type="ARBA" id="ARBA00022692"/>
    </source>
</evidence>
<evidence type="ECO:0000256" key="3">
    <source>
        <dbReference type="ARBA" id="ARBA00022475"/>
    </source>
</evidence>
<dbReference type="Gene3D" id="3.90.1310.10">
    <property type="entry name" value="Penicillin-binding protein 2a (Domain 2)"/>
    <property type="match status" value="1"/>
</dbReference>
<dbReference type="InterPro" id="IPR036138">
    <property type="entry name" value="PBP_dimer_sf"/>
</dbReference>
<gene>
    <name evidence="16" type="ORF">EDD53_1862</name>
</gene>
<feature type="domain" description="Penicillin-binding protein transpeptidase" evidence="14">
    <location>
        <begin position="269"/>
        <end position="595"/>
    </location>
</feature>
<keyword evidence="13" id="KW-0961">Cell wall biogenesis/degradation</keyword>
<keyword evidence="11" id="KW-1133">Transmembrane helix</keyword>
<evidence type="ECO:0000259" key="14">
    <source>
        <dbReference type="Pfam" id="PF00905"/>
    </source>
</evidence>
<dbReference type="GO" id="GO:0008658">
    <property type="term" value="F:penicillin binding"/>
    <property type="evidence" value="ECO:0007669"/>
    <property type="project" value="InterPro"/>
</dbReference>
<feature type="domain" description="Penicillin-binding protein dimerisation" evidence="15">
    <location>
        <begin position="63"/>
        <end position="236"/>
    </location>
</feature>
<evidence type="ECO:0000259" key="15">
    <source>
        <dbReference type="Pfam" id="PF03717"/>
    </source>
</evidence>
<evidence type="ECO:0000313" key="16">
    <source>
        <dbReference type="EMBL" id="RPE67453.1"/>
    </source>
</evidence>
<evidence type="ECO:0000256" key="1">
    <source>
        <dbReference type="ARBA" id="ARBA00004167"/>
    </source>
</evidence>
<comment type="subcellular location">
    <subcellularLocation>
        <location evidence="2">Cell membrane</location>
    </subcellularLocation>
    <subcellularLocation>
        <location evidence="1">Membrane</location>
        <topology evidence="1">Single-pass membrane protein</topology>
    </subcellularLocation>
</comment>
<dbReference type="NCBIfam" id="TIGR03423">
    <property type="entry name" value="pbp2_mrdA"/>
    <property type="match status" value="1"/>
</dbReference>
<evidence type="ECO:0000256" key="6">
    <source>
        <dbReference type="ARBA" id="ARBA00022670"/>
    </source>
</evidence>
<comment type="caution">
    <text evidence="16">The sequence shown here is derived from an EMBL/GenBank/DDBJ whole genome shotgun (WGS) entry which is preliminary data.</text>
</comment>
<dbReference type="PANTHER" id="PTHR30627">
    <property type="entry name" value="PEPTIDOGLYCAN D,D-TRANSPEPTIDASE"/>
    <property type="match status" value="1"/>
</dbReference>
<keyword evidence="6" id="KW-0645">Protease</keyword>
<evidence type="ECO:0000256" key="11">
    <source>
        <dbReference type="ARBA" id="ARBA00022989"/>
    </source>
</evidence>
<protein>
    <submittedName>
        <fullName evidence="16">Penicillin-binding protein 2</fullName>
    </submittedName>
</protein>
<dbReference type="OrthoDB" id="9766847at2"/>
<dbReference type="RefSeq" id="WP_123792892.1">
    <property type="nucleotide sequence ID" value="NZ_RKQK01000002.1"/>
</dbReference>
<keyword evidence="9" id="KW-0133">Cell shape</keyword>
<dbReference type="AlphaFoldDB" id="A0A3N4U9P3"/>
<keyword evidence="8" id="KW-0378">Hydrolase</keyword>
<keyword evidence="4" id="KW-0997">Cell inner membrane</keyword>
<evidence type="ECO:0000256" key="8">
    <source>
        <dbReference type="ARBA" id="ARBA00022801"/>
    </source>
</evidence>
<evidence type="ECO:0000256" key="4">
    <source>
        <dbReference type="ARBA" id="ARBA00022519"/>
    </source>
</evidence>
<dbReference type="EMBL" id="RKQK01000002">
    <property type="protein sequence ID" value="RPE67453.1"/>
    <property type="molecule type" value="Genomic_DNA"/>
</dbReference>
<keyword evidence="3" id="KW-1003">Cell membrane</keyword>
<proteinExistence type="predicted"/>
<dbReference type="PANTHER" id="PTHR30627:SF2">
    <property type="entry name" value="PEPTIDOGLYCAN D,D-TRANSPEPTIDASE MRDA"/>
    <property type="match status" value="1"/>
</dbReference>
<keyword evidence="12" id="KW-0472">Membrane</keyword>
<sequence length="639" mass="69839">MRRSPTDTAESARKISRRALFLGGSQLAFMGALGLRMRYMQVDQAEEFRLLADENRLKIHLLPPARGLIHDRSGTVIAENEQTFRIVIRKEDAGELDIVLAELQRLIGLSQEDQDRVRKELKDAGPSAPVTILDRLTWEAFSAVAANAPALPGVSPEVGLSRNYPLKDDFAHLTGYVGPVSDYDLSRMDRIDPLMRIPKFPIGKSGIENMLEDSLRGSAGTVRVEQNVHGRIIRELERKEGEPGSNVQMTIDHRLQNFVQARLAGESASAVIIDVETGDVLAAGSTPAFDPNLFVRGISVANYNALLENIYRPLPSKSVQGAYPPGSTFKMVTALAALEAGVVTPDETVRCPGYVEVGGRRFHCWKRAGHGNVNLTGSLRHSCDVYYYELAQRAGIENIAAMGRKLGLGDRYDLPLPGLSSGLMPDKQWKRDNRGAEWVVGDSLNASIGQGFVLTTPMQLAVMTARLATGRAVVPRLIKSIDGIEQPIFGNEPLDINENMLRSVRQGMYEVTNNSRGTAYASRISADGMRMSGKTGTSQTRNVVVNNKNVPWEERDHALFVAFAPHDAPKYALSVVIEHGGGGSSAAAPVARDLMLFAQHGTVPPLSSYPQSQQGTIRERLKNLTLREDTLQGGERTSA</sequence>
<dbReference type="GO" id="GO:0071972">
    <property type="term" value="F:peptidoglycan L,D-transpeptidase activity"/>
    <property type="evidence" value="ECO:0007669"/>
    <property type="project" value="TreeGrafter"/>
</dbReference>
<dbReference type="GO" id="GO:0006508">
    <property type="term" value="P:proteolysis"/>
    <property type="evidence" value="ECO:0007669"/>
    <property type="project" value="UniProtKB-KW"/>
</dbReference>
<evidence type="ECO:0000313" key="17">
    <source>
        <dbReference type="Proteomes" id="UP000269689"/>
    </source>
</evidence>
<accession>A0A3N4U9P3</accession>
<dbReference type="GO" id="GO:0005886">
    <property type="term" value="C:plasma membrane"/>
    <property type="evidence" value="ECO:0007669"/>
    <property type="project" value="UniProtKB-SubCell"/>
</dbReference>
<keyword evidence="7" id="KW-0812">Transmembrane</keyword>
<dbReference type="SUPFAM" id="SSF56519">
    <property type="entry name" value="Penicillin binding protein dimerisation domain"/>
    <property type="match status" value="1"/>
</dbReference>
<organism evidence="16 17">
    <name type="scientific">Pacificibacter maritimus</name>
    <dbReference type="NCBI Taxonomy" id="762213"/>
    <lineage>
        <taxon>Bacteria</taxon>
        <taxon>Pseudomonadati</taxon>
        <taxon>Pseudomonadota</taxon>
        <taxon>Alphaproteobacteria</taxon>
        <taxon>Rhodobacterales</taxon>
        <taxon>Roseobacteraceae</taxon>
        <taxon>Pacificibacter</taxon>
    </lineage>
</organism>
<dbReference type="InterPro" id="IPR005311">
    <property type="entry name" value="PBP_dimer"/>
</dbReference>
<name>A0A3N4U9P3_9RHOB</name>
<evidence type="ECO:0000256" key="2">
    <source>
        <dbReference type="ARBA" id="ARBA00004236"/>
    </source>
</evidence>
<dbReference type="GO" id="GO:0071555">
    <property type="term" value="P:cell wall organization"/>
    <property type="evidence" value="ECO:0007669"/>
    <property type="project" value="UniProtKB-KW"/>
</dbReference>
<evidence type="ECO:0000256" key="9">
    <source>
        <dbReference type="ARBA" id="ARBA00022960"/>
    </source>
</evidence>
<reference evidence="16 17" key="1">
    <citation type="submission" date="2018-11" db="EMBL/GenBank/DDBJ databases">
        <title>Genomic Encyclopedia of Type Strains, Phase IV (KMG-IV): sequencing the most valuable type-strain genomes for metagenomic binning, comparative biology and taxonomic classification.</title>
        <authorList>
            <person name="Goeker M."/>
        </authorList>
    </citation>
    <scope>NUCLEOTIDE SEQUENCE [LARGE SCALE GENOMIC DNA]</scope>
    <source>
        <strain evidence="16 17">DSM 104731</strain>
    </source>
</reference>
<evidence type="ECO:0000256" key="12">
    <source>
        <dbReference type="ARBA" id="ARBA00023136"/>
    </source>
</evidence>
<dbReference type="GO" id="GO:0009252">
    <property type="term" value="P:peptidoglycan biosynthetic process"/>
    <property type="evidence" value="ECO:0007669"/>
    <property type="project" value="UniProtKB-KW"/>
</dbReference>
<dbReference type="Gene3D" id="3.40.710.10">
    <property type="entry name" value="DD-peptidase/beta-lactamase superfamily"/>
    <property type="match status" value="1"/>
</dbReference>
<dbReference type="InterPro" id="IPR050515">
    <property type="entry name" value="Beta-lactam/transpept"/>
</dbReference>
<dbReference type="SUPFAM" id="SSF56601">
    <property type="entry name" value="beta-lactamase/transpeptidase-like"/>
    <property type="match status" value="1"/>
</dbReference>
<dbReference type="GO" id="GO:0009002">
    <property type="term" value="F:serine-type D-Ala-D-Ala carboxypeptidase activity"/>
    <property type="evidence" value="ECO:0007669"/>
    <property type="project" value="InterPro"/>
</dbReference>
<evidence type="ECO:0000256" key="10">
    <source>
        <dbReference type="ARBA" id="ARBA00022984"/>
    </source>
</evidence>
<dbReference type="InterPro" id="IPR017790">
    <property type="entry name" value="Penicillin-binding_protein_2"/>
</dbReference>
<keyword evidence="10" id="KW-0573">Peptidoglycan synthesis</keyword>
<dbReference type="Proteomes" id="UP000269689">
    <property type="component" value="Unassembled WGS sequence"/>
</dbReference>